<evidence type="ECO:0000313" key="4">
    <source>
        <dbReference type="Proteomes" id="UP000275024"/>
    </source>
</evidence>
<accession>A0A3A9W0N5</accession>
<reference evidence="3 4" key="1">
    <citation type="submission" date="2018-09" db="EMBL/GenBank/DDBJ databases">
        <title>Streptomyces sp. nov. DS1-2, an endophytic actinomycete isolated from roots of Dendrobium scabrilingue.</title>
        <authorList>
            <person name="Kuncharoen N."/>
            <person name="Kudo T."/>
            <person name="Ohkuma M."/>
            <person name="Yuki M."/>
            <person name="Tanasupawat S."/>
        </authorList>
    </citation>
    <scope>NUCLEOTIDE SEQUENCE [LARGE SCALE GENOMIC DNA]</scope>
    <source>
        <strain evidence="1 4">AZ1-7</strain>
        <strain evidence="2 3">DS1-2</strain>
    </source>
</reference>
<dbReference type="OrthoDB" id="3454650at2"/>
<protein>
    <recommendedName>
        <fullName evidence="5">Galactose oxidase</fullName>
    </recommendedName>
</protein>
<dbReference type="EMBL" id="RBDX01000018">
    <property type="protein sequence ID" value="RKN06831.1"/>
    <property type="molecule type" value="Genomic_DNA"/>
</dbReference>
<name>A0A3A9W0N5_9ACTN</name>
<sequence>MNARSPHDVWAYGSNGQDELAAHFDGRRWSRVELPELPSGGRFGSLGEIVAVRGGAWLAGDRWISSYRDGRWETTDLGSGHAIRDLQALSSHDIWAIGGAAALGERLRPVVKHWDGRAWSDMPPPTPGLRPIHLYAESDDSLWLIGDAVPWGENGPEYAMWHWDGEDWEQVDAPLDELTPSALAGDGRGGLWLTGDPEGFESPPFYWHHDGHGWDRVEGERVTGAPTHAYAIADLAPIGHTGRLWAVGGFTRLDDDGWANSYDLIQYSTR</sequence>
<evidence type="ECO:0000313" key="2">
    <source>
        <dbReference type="EMBL" id="RKN19449.1"/>
    </source>
</evidence>
<comment type="caution">
    <text evidence="1">The sequence shown here is derived from an EMBL/GenBank/DDBJ whole genome shotgun (WGS) entry which is preliminary data.</text>
</comment>
<evidence type="ECO:0000313" key="3">
    <source>
        <dbReference type="Proteomes" id="UP000268652"/>
    </source>
</evidence>
<evidence type="ECO:0008006" key="5">
    <source>
        <dbReference type="Google" id="ProtNLM"/>
    </source>
</evidence>
<dbReference type="Proteomes" id="UP000268652">
    <property type="component" value="Unassembled WGS sequence"/>
</dbReference>
<keyword evidence="3" id="KW-1185">Reference proteome</keyword>
<dbReference type="Proteomes" id="UP000275024">
    <property type="component" value="Unassembled WGS sequence"/>
</dbReference>
<proteinExistence type="predicted"/>
<dbReference type="AlphaFoldDB" id="A0A3A9W0N5"/>
<organism evidence="1 4">
    <name type="scientific">Streptomyces radicis</name>
    <dbReference type="NCBI Taxonomy" id="1750517"/>
    <lineage>
        <taxon>Bacteria</taxon>
        <taxon>Bacillati</taxon>
        <taxon>Actinomycetota</taxon>
        <taxon>Actinomycetes</taxon>
        <taxon>Kitasatosporales</taxon>
        <taxon>Streptomycetaceae</taxon>
        <taxon>Streptomyces</taxon>
    </lineage>
</organism>
<gene>
    <name evidence="2" type="ORF">D7318_20205</name>
    <name evidence="1" type="ORF">D7319_20740</name>
</gene>
<dbReference type="EMBL" id="RBDY01000016">
    <property type="protein sequence ID" value="RKN19449.1"/>
    <property type="molecule type" value="Genomic_DNA"/>
</dbReference>
<evidence type="ECO:0000313" key="1">
    <source>
        <dbReference type="EMBL" id="RKN06831.1"/>
    </source>
</evidence>
<dbReference type="RefSeq" id="WP_120698533.1">
    <property type="nucleotide sequence ID" value="NZ_RBDX01000018.1"/>
</dbReference>